<reference evidence="1" key="1">
    <citation type="submission" date="2021-06" db="EMBL/GenBank/DDBJ databases">
        <title>Comparative genomics, transcriptomics and evolutionary studies reveal genomic signatures of adaptation to plant cell wall in hemibiotrophic fungi.</title>
        <authorList>
            <consortium name="DOE Joint Genome Institute"/>
            <person name="Baroncelli R."/>
            <person name="Diaz J.F."/>
            <person name="Benocci T."/>
            <person name="Peng M."/>
            <person name="Battaglia E."/>
            <person name="Haridas S."/>
            <person name="Andreopoulos W."/>
            <person name="Labutti K."/>
            <person name="Pangilinan J."/>
            <person name="Floch G.L."/>
            <person name="Makela M.R."/>
            <person name="Henrissat B."/>
            <person name="Grigoriev I.V."/>
            <person name="Crouch J.A."/>
            <person name="De Vries R.P."/>
            <person name="Sukno S.A."/>
            <person name="Thon M.R."/>
        </authorList>
    </citation>
    <scope>NUCLEOTIDE SEQUENCE</scope>
    <source>
        <strain evidence="1">MAFF235873</strain>
    </source>
</reference>
<keyword evidence="2" id="KW-1185">Reference proteome</keyword>
<protein>
    <submittedName>
        <fullName evidence="1">Uncharacterized protein</fullName>
    </submittedName>
</protein>
<comment type="caution">
    <text evidence="1">The sequence shown here is derived from an EMBL/GenBank/DDBJ whole genome shotgun (WGS) entry which is preliminary data.</text>
</comment>
<accession>A0AAD9LYY8</accession>
<proteinExistence type="predicted"/>
<evidence type="ECO:0000313" key="2">
    <source>
        <dbReference type="Proteomes" id="UP001232148"/>
    </source>
</evidence>
<organism evidence="1 2">
    <name type="scientific">Colletotrichum zoysiae</name>
    <dbReference type="NCBI Taxonomy" id="1216348"/>
    <lineage>
        <taxon>Eukaryota</taxon>
        <taxon>Fungi</taxon>
        <taxon>Dikarya</taxon>
        <taxon>Ascomycota</taxon>
        <taxon>Pezizomycotina</taxon>
        <taxon>Sordariomycetes</taxon>
        <taxon>Hypocreomycetidae</taxon>
        <taxon>Glomerellales</taxon>
        <taxon>Glomerellaceae</taxon>
        <taxon>Colletotrichum</taxon>
        <taxon>Colletotrichum graminicola species complex</taxon>
    </lineage>
</organism>
<name>A0AAD9LYY8_9PEZI</name>
<dbReference type="AlphaFoldDB" id="A0AAD9LYY8"/>
<sequence length="232" mass="24722">MEISMSRLPAVRPLCALSLLSLPLFPLLSLAASICLVRHIAPVRPSSLPLSSWPPVDAVVLICLHAQRAPPILHILTGQLGSSSPAGNKIRPATTPPPLFSRASSVCQPREAGGQSEEGKVKPSTFAAFPLGRVALSRPKGPRRPGRDERGWVVLTARGPPDRLSTKGNPGGAVRTGTRCNTPALLYSASCPRALFDEACVNRNSHPTTSVVTQKATDPATRHCFFLFLIFS</sequence>
<dbReference type="Proteomes" id="UP001232148">
    <property type="component" value="Unassembled WGS sequence"/>
</dbReference>
<evidence type="ECO:0000313" key="1">
    <source>
        <dbReference type="EMBL" id="KAK2026114.1"/>
    </source>
</evidence>
<gene>
    <name evidence="1" type="ORF">LX32DRAFT_34000</name>
</gene>
<dbReference type="EMBL" id="MU842921">
    <property type="protein sequence ID" value="KAK2026114.1"/>
    <property type="molecule type" value="Genomic_DNA"/>
</dbReference>